<dbReference type="EMBL" id="CAUOFW020002536">
    <property type="protein sequence ID" value="CAK9154494.1"/>
    <property type="molecule type" value="Genomic_DNA"/>
</dbReference>
<sequence>MSDDIKAMAASAAINLAMEAKFQKIVLKGDSKAVIEACKKADRFDGRWIGGGRDVFIVCSMWQACSSSVSQIAREVLDAAARIIRPGVTTDEIDAVVHEATIAAGQSMK</sequence>
<protein>
    <recommendedName>
        <fullName evidence="3">RNase H type-1 domain-containing protein</fullName>
    </recommendedName>
</protein>
<proteinExistence type="predicted"/>
<reference evidence="1 2" key="1">
    <citation type="submission" date="2024-02" db="EMBL/GenBank/DDBJ databases">
        <authorList>
            <person name="Vignale AGUSTIN F."/>
            <person name="Sosa J E."/>
            <person name="Modenutti C."/>
        </authorList>
    </citation>
    <scope>NUCLEOTIDE SEQUENCE [LARGE SCALE GENOMIC DNA]</scope>
</reference>
<evidence type="ECO:0008006" key="3">
    <source>
        <dbReference type="Google" id="ProtNLM"/>
    </source>
</evidence>
<dbReference type="Proteomes" id="UP001642360">
    <property type="component" value="Unassembled WGS sequence"/>
</dbReference>
<dbReference type="Gene3D" id="3.90.230.10">
    <property type="entry name" value="Creatinase/methionine aminopeptidase superfamily"/>
    <property type="match status" value="1"/>
</dbReference>
<organism evidence="1 2">
    <name type="scientific">Ilex paraguariensis</name>
    <name type="common">yerba mate</name>
    <dbReference type="NCBI Taxonomy" id="185542"/>
    <lineage>
        <taxon>Eukaryota</taxon>
        <taxon>Viridiplantae</taxon>
        <taxon>Streptophyta</taxon>
        <taxon>Embryophyta</taxon>
        <taxon>Tracheophyta</taxon>
        <taxon>Spermatophyta</taxon>
        <taxon>Magnoliopsida</taxon>
        <taxon>eudicotyledons</taxon>
        <taxon>Gunneridae</taxon>
        <taxon>Pentapetalae</taxon>
        <taxon>asterids</taxon>
        <taxon>campanulids</taxon>
        <taxon>Aquifoliales</taxon>
        <taxon>Aquifoliaceae</taxon>
        <taxon>Ilex</taxon>
    </lineage>
</organism>
<name>A0ABC8SHD0_9AQUA</name>
<dbReference type="InterPro" id="IPR036005">
    <property type="entry name" value="Creatinase/aminopeptidase-like"/>
</dbReference>
<accession>A0ABC8SHD0</accession>
<gene>
    <name evidence="1" type="ORF">ILEXP_LOCUS22816</name>
</gene>
<evidence type="ECO:0000313" key="2">
    <source>
        <dbReference type="Proteomes" id="UP001642360"/>
    </source>
</evidence>
<comment type="caution">
    <text evidence="1">The sequence shown here is derived from an EMBL/GenBank/DDBJ whole genome shotgun (WGS) entry which is preliminary data.</text>
</comment>
<dbReference type="AlphaFoldDB" id="A0ABC8SHD0"/>
<keyword evidence="2" id="KW-1185">Reference proteome</keyword>
<evidence type="ECO:0000313" key="1">
    <source>
        <dbReference type="EMBL" id="CAK9154494.1"/>
    </source>
</evidence>
<dbReference type="SUPFAM" id="SSF55920">
    <property type="entry name" value="Creatinase/aminopeptidase"/>
    <property type="match status" value="1"/>
</dbReference>